<evidence type="ECO:0000256" key="2">
    <source>
        <dbReference type="PROSITE-ProRule" id="PRU00325"/>
    </source>
</evidence>
<feature type="domain" description="Helicase C-terminal" evidence="6">
    <location>
        <begin position="1046"/>
        <end position="1206"/>
    </location>
</feature>
<dbReference type="PROSITE" id="PS51192">
    <property type="entry name" value="HELICASE_ATP_BIND_1"/>
    <property type="match status" value="1"/>
</dbReference>
<dbReference type="GO" id="GO:0004386">
    <property type="term" value="F:helicase activity"/>
    <property type="evidence" value="ECO:0007669"/>
    <property type="project" value="UniProtKB-KW"/>
</dbReference>
<feature type="region of interest" description="Disordered" evidence="3">
    <location>
        <begin position="405"/>
        <end position="431"/>
    </location>
</feature>
<dbReference type="InterPro" id="IPR049730">
    <property type="entry name" value="SNF2/RAD54-like_C"/>
</dbReference>
<feature type="compositionally biased region" description="Acidic residues" evidence="3">
    <location>
        <begin position="989"/>
        <end position="1001"/>
    </location>
</feature>
<dbReference type="InterPro" id="IPR014001">
    <property type="entry name" value="Helicase_ATP-bd"/>
</dbReference>
<sequence length="1208" mass="130758">MAREITEEDWPAQVSDEQVVTWAGGQTFLRGRRYADEGRVLSVSVSAGGDILMAQVRGSGRTYQTMLHATGHGEHPTWSGSCSCPVRTSCKHAVALLLTARSQALASSAAEDWQAQLDELLHVSERPARSLALEVAEDPRGWSHALTLLPLIEGRRGWNRRGASWSTVLGGGLRDEVIPEVLEPVQEIGRMSPAGFYYEDERVSLDDVPPRVWDALRRALDAGLTLTTAQHGGAPVIIQSGLRAGVSIERQEDGSLIILPEVDVSQVEALRRARPADGPALALEPVGQPVHAFAASTPDGLILMPVEPAPDEVLARLLVDCERRVVVPEADVPRFESEHMARLMRAVPVLRVTEGVVVPEATVVTPVLRVTVDGTTHRARTDWLMRYLTADGELRREVLLGDLTSEGDAAAPGGRERPARAGAGRGQEDVAMPPTREISRPVARDLPAERRAAHQAFTLLIPLAAEHGLLWHSRCMSGIETARFVVRSLPVLEALDGLEVEVVGEVPDYRAAEGELVVTTQVSEEEDRPDWFSLRVRVHVGEDQVPIERLIAAVANGDKEILLDSGAWIEVDRPEVHRLAALMEQGRELAEPHAKDPGAMSVTAYQAGYYAQLVEMGVVGETAQRWRESVERLLATMEGGAGEPAAPGAGESAAPGAGESAAPGAGESAAPGAGEAATPGVVELAAPKGLRASLRPYQHEGYRWLHLLRSAGLGGVLADDMGLGKTVQVLAEVQRMAEETDALRPPVLVVAPTSVVGAWVEQARRFCPDLDVRAVTRTRSARGTALAQETAGADVVVTSYTIVRLNEEDWAGVDWSWVVLDEAQFIKNHASATYRAVRRLRTPCALVVTGTPLENSLMDLWSLLSVSAPGLLPGPERFNDLYRRTIERGGAAGSQRLADLRRRIGPFMLRRTKEQVAVDLPVKTEQILSVELSPAHRRAYELRLIRERQKVMGLLEDDTAQARFSALRSLTILRQMALDPELVAMGEQGEQDEQDEQDAAGDEAGVAGEAGGAAGQEAGRVAGVPGQVAGESARARRRPAAKAELLLDTLRPIIAEGHKALVFSQFTRYLRGVQEVLTGAGLRVLYLDGSTTDRDTVISRFRAGEGDVFLISLKAGGFGLTLTEADYVFLLDPWWNPQVEEQAVDRVHRIGQDRPVLVYRLVCAGTIEEKVMALKEKKADLFARVIEGGEAPVRASLTAEEIRDLLAG</sequence>
<keyword evidence="7" id="KW-0547">Nucleotide-binding</keyword>
<dbReference type="PROSITE" id="PS50966">
    <property type="entry name" value="ZF_SWIM"/>
    <property type="match status" value="1"/>
</dbReference>
<dbReference type="GO" id="GO:0005524">
    <property type="term" value="F:ATP binding"/>
    <property type="evidence" value="ECO:0007669"/>
    <property type="project" value="InterPro"/>
</dbReference>
<dbReference type="SMART" id="SM00487">
    <property type="entry name" value="DEXDc"/>
    <property type="match status" value="1"/>
</dbReference>
<dbReference type="InterPro" id="IPR038718">
    <property type="entry name" value="SNF2-like_sf"/>
</dbReference>
<feature type="compositionally biased region" description="Low complexity" evidence="3">
    <location>
        <begin position="1015"/>
        <end position="1024"/>
    </location>
</feature>
<keyword evidence="2" id="KW-0479">Metal-binding</keyword>
<dbReference type="AlphaFoldDB" id="A0A7T0PXE1"/>
<evidence type="ECO:0000313" key="7">
    <source>
        <dbReference type="EMBL" id="QPL05545.1"/>
    </source>
</evidence>
<proteinExistence type="predicted"/>
<dbReference type="Pfam" id="PF00176">
    <property type="entry name" value="SNF2-rel_dom"/>
    <property type="match status" value="1"/>
</dbReference>
<accession>A0A7T0PXE1</accession>
<dbReference type="GO" id="GO:0008270">
    <property type="term" value="F:zinc ion binding"/>
    <property type="evidence" value="ECO:0007669"/>
    <property type="project" value="UniProtKB-KW"/>
</dbReference>
<keyword evidence="1" id="KW-0378">Hydrolase</keyword>
<evidence type="ECO:0000313" key="8">
    <source>
        <dbReference type="Proteomes" id="UP000594637"/>
    </source>
</evidence>
<feature type="region of interest" description="Disordered" evidence="3">
    <location>
        <begin position="639"/>
        <end position="675"/>
    </location>
</feature>
<name>A0A7T0PXE1_9ACTO</name>
<feature type="compositionally biased region" description="Low complexity" evidence="3">
    <location>
        <begin position="643"/>
        <end position="675"/>
    </location>
</feature>
<dbReference type="PANTHER" id="PTHR10799">
    <property type="entry name" value="SNF2/RAD54 HELICASE FAMILY"/>
    <property type="match status" value="1"/>
</dbReference>
<dbReference type="InterPro" id="IPR027417">
    <property type="entry name" value="P-loop_NTPase"/>
</dbReference>
<gene>
    <name evidence="7" type="ORF">ID810_00675</name>
</gene>
<dbReference type="EMBL" id="CP063989">
    <property type="protein sequence ID" value="QPL05545.1"/>
    <property type="molecule type" value="Genomic_DNA"/>
</dbReference>
<dbReference type="SMART" id="SM00490">
    <property type="entry name" value="HELICc"/>
    <property type="match status" value="1"/>
</dbReference>
<evidence type="ECO:0000259" key="5">
    <source>
        <dbReference type="PROSITE" id="PS51192"/>
    </source>
</evidence>
<dbReference type="Gene3D" id="3.40.50.300">
    <property type="entry name" value="P-loop containing nucleotide triphosphate hydrolases"/>
    <property type="match status" value="1"/>
</dbReference>
<dbReference type="GO" id="GO:0016787">
    <property type="term" value="F:hydrolase activity"/>
    <property type="evidence" value="ECO:0007669"/>
    <property type="project" value="UniProtKB-KW"/>
</dbReference>
<dbReference type="Gene3D" id="3.40.50.10810">
    <property type="entry name" value="Tandem AAA-ATPase domain"/>
    <property type="match status" value="1"/>
</dbReference>
<dbReference type="InterPro" id="IPR007527">
    <property type="entry name" value="Znf_SWIM"/>
</dbReference>
<evidence type="ECO:0000259" key="6">
    <source>
        <dbReference type="PROSITE" id="PS51194"/>
    </source>
</evidence>
<keyword evidence="2" id="KW-0862">Zinc</keyword>
<feature type="domain" description="Helicase ATP-binding" evidence="5">
    <location>
        <begin position="706"/>
        <end position="870"/>
    </location>
</feature>
<dbReference type="Proteomes" id="UP000594637">
    <property type="component" value="Chromosome"/>
</dbReference>
<dbReference type="InterPro" id="IPR001650">
    <property type="entry name" value="Helicase_C-like"/>
</dbReference>
<dbReference type="InterPro" id="IPR000330">
    <property type="entry name" value="SNF2_N"/>
</dbReference>
<reference evidence="7 8" key="1">
    <citation type="submission" date="2020-11" db="EMBL/GenBank/DDBJ databases">
        <title>Actinomyces sp. ZJ750.</title>
        <authorList>
            <person name="Zhou J."/>
        </authorList>
    </citation>
    <scope>NUCLEOTIDE SEQUENCE [LARGE SCALE GENOMIC DNA]</scope>
    <source>
        <strain evidence="7 8">ZJ750</strain>
    </source>
</reference>
<dbReference type="SUPFAM" id="SSF52540">
    <property type="entry name" value="P-loop containing nucleoside triphosphate hydrolases"/>
    <property type="match status" value="2"/>
</dbReference>
<dbReference type="KEGG" id="arep:ID810_00675"/>
<protein>
    <submittedName>
        <fullName evidence="7">Helicase</fullName>
    </submittedName>
</protein>
<feature type="region of interest" description="Disordered" evidence="3">
    <location>
        <begin position="988"/>
        <end position="1035"/>
    </location>
</feature>
<evidence type="ECO:0000256" key="3">
    <source>
        <dbReference type="SAM" id="MobiDB-lite"/>
    </source>
</evidence>
<organism evidence="7 8">
    <name type="scientific">Actinomyces respiraculi</name>
    <dbReference type="NCBI Taxonomy" id="2744574"/>
    <lineage>
        <taxon>Bacteria</taxon>
        <taxon>Bacillati</taxon>
        <taxon>Actinomycetota</taxon>
        <taxon>Actinomycetes</taxon>
        <taxon>Actinomycetales</taxon>
        <taxon>Actinomycetaceae</taxon>
        <taxon>Actinomyces</taxon>
    </lineage>
</organism>
<keyword evidence="7" id="KW-0067">ATP-binding</keyword>
<keyword evidence="2" id="KW-0863">Zinc-finger</keyword>
<dbReference type="CDD" id="cd18793">
    <property type="entry name" value="SF2_C_SNF"/>
    <property type="match status" value="1"/>
</dbReference>
<keyword evidence="7" id="KW-0347">Helicase</keyword>
<evidence type="ECO:0000259" key="4">
    <source>
        <dbReference type="PROSITE" id="PS50966"/>
    </source>
</evidence>
<evidence type="ECO:0000256" key="1">
    <source>
        <dbReference type="ARBA" id="ARBA00022801"/>
    </source>
</evidence>
<dbReference type="RefSeq" id="WP_166856958.1">
    <property type="nucleotide sequence ID" value="NZ_CP063989.1"/>
</dbReference>
<dbReference type="Pfam" id="PF00271">
    <property type="entry name" value="Helicase_C"/>
    <property type="match status" value="1"/>
</dbReference>
<dbReference type="PROSITE" id="PS51194">
    <property type="entry name" value="HELICASE_CTER"/>
    <property type="match status" value="1"/>
</dbReference>
<keyword evidence="8" id="KW-1185">Reference proteome</keyword>
<feature type="domain" description="SWIM-type" evidence="4">
    <location>
        <begin position="63"/>
        <end position="101"/>
    </location>
</feature>